<dbReference type="Pfam" id="PF08309">
    <property type="entry name" value="LVIVD"/>
    <property type="match status" value="1"/>
</dbReference>
<dbReference type="EMBL" id="JACHIO010000007">
    <property type="protein sequence ID" value="MBB5063819.1"/>
    <property type="molecule type" value="Genomic_DNA"/>
</dbReference>
<dbReference type="InterPro" id="IPR013211">
    <property type="entry name" value="LVIVD"/>
</dbReference>
<evidence type="ECO:0008006" key="5">
    <source>
        <dbReference type="Google" id="ProtNLM"/>
    </source>
</evidence>
<comment type="caution">
    <text evidence="3">The sequence shown here is derived from an EMBL/GenBank/DDBJ whole genome shotgun (WGS) entry which is preliminary data.</text>
</comment>
<dbReference type="RefSeq" id="WP_184255241.1">
    <property type="nucleotide sequence ID" value="NZ_JACHIO010000007.1"/>
</dbReference>
<organism evidence="3 4">
    <name type="scientific">Granulicella mallensis</name>
    <dbReference type="NCBI Taxonomy" id="940614"/>
    <lineage>
        <taxon>Bacteria</taxon>
        <taxon>Pseudomonadati</taxon>
        <taxon>Acidobacteriota</taxon>
        <taxon>Terriglobia</taxon>
        <taxon>Terriglobales</taxon>
        <taxon>Acidobacteriaceae</taxon>
        <taxon>Granulicella</taxon>
    </lineage>
</organism>
<name>A0A7W7ZPK6_9BACT</name>
<proteinExistence type="predicted"/>
<evidence type="ECO:0000256" key="1">
    <source>
        <dbReference type="SAM" id="MobiDB-lite"/>
    </source>
</evidence>
<feature type="signal peptide" evidence="2">
    <location>
        <begin position="1"/>
        <end position="27"/>
    </location>
</feature>
<sequence>MIRSTSSHFLRNTLALALSLSATGLCAAQTTASATPPTAKMPPKPPSVFVNPRSGPDDPRVGLKGGLYDASTAILGMKLVMTTPKPAGFGPDLDSIKAVDATPPPPPVDPDAPRQPGAARPSGPRANYGGTNSDLAFNARYLFNGNYNGVNIYDISDPTHMTLLTSMVCPGGQGDVSVYKNLLFMSVEAANGRMDCGTQGFTTASPEPQPPAPTGDAAADAAAMRAFRSRQPPPSPDRVKGVRIFDISDIRNPKQVADVQTCRGSHTHTLVIDPKDKDNVYIYVSGSAGVRPSAELGGCSGGDPDKDPDTALFTIVIIKVPVAHPELAKVIASPRIFSDPQTGDMNGLWKGGNHGDGTQTTSSTRGCHDITAYSWLGLAGGACSGNGILLDIKDPAHPKRLDAVTDPNYAFWHSANFSNDGKTVLFTDEWGGGGQPRCRVSDPMAWGADAIFSITPDKKLKLDAYYKMPAPQTDKENCVAHNGSMIPVPGRNIEVQSWYQGGVSVMDYTDPSHPFEIGYFDRGPVDDSRPAMGGQWSTYYYNGYIYGSEIARGTDVLKLVPTKDLTQNEIDAAAQVYLPELNVQNQPHIDYPMTFLTAKAYLDQLARGTSLDADKIAAINADIDAKNTKKLHADAKTAEKAAATAKTPGDADRLHALSKILVSGGESTAKAGE</sequence>
<evidence type="ECO:0000313" key="4">
    <source>
        <dbReference type="Proteomes" id="UP000584867"/>
    </source>
</evidence>
<keyword evidence="2" id="KW-0732">Signal</keyword>
<gene>
    <name evidence="3" type="ORF">HDF15_002164</name>
</gene>
<dbReference type="AlphaFoldDB" id="A0A7W7ZPK6"/>
<feature type="chain" id="PRO_5030592060" description="Secreted protein" evidence="2">
    <location>
        <begin position="28"/>
        <end position="673"/>
    </location>
</feature>
<accession>A0A7W7ZPK6</accession>
<reference evidence="3 4" key="1">
    <citation type="submission" date="2020-08" db="EMBL/GenBank/DDBJ databases">
        <title>Genomic Encyclopedia of Type Strains, Phase IV (KMG-V): Genome sequencing to study the core and pangenomes of soil and plant-associated prokaryotes.</title>
        <authorList>
            <person name="Whitman W."/>
        </authorList>
    </citation>
    <scope>NUCLEOTIDE SEQUENCE [LARGE SCALE GENOMIC DNA]</scope>
    <source>
        <strain evidence="3 4">X5P3</strain>
    </source>
</reference>
<evidence type="ECO:0000256" key="2">
    <source>
        <dbReference type="SAM" id="SignalP"/>
    </source>
</evidence>
<feature type="region of interest" description="Disordered" evidence="1">
    <location>
        <begin position="91"/>
        <end position="131"/>
    </location>
</feature>
<evidence type="ECO:0000313" key="3">
    <source>
        <dbReference type="EMBL" id="MBB5063819.1"/>
    </source>
</evidence>
<dbReference type="Proteomes" id="UP000584867">
    <property type="component" value="Unassembled WGS sequence"/>
</dbReference>
<protein>
    <recommendedName>
        <fullName evidence="5">Secreted protein</fullName>
    </recommendedName>
</protein>